<evidence type="ECO:0000313" key="3">
    <source>
        <dbReference type="EMBL" id="GBC62068.1"/>
    </source>
</evidence>
<sequence length="269" mass="30321">MSEEDISSPPGKRGPDKEKSVVKNSRAVWDQYINEYASDVGEAATASPPVSPESATAADSVGIPGITENPPEPDAAPLLLDDSDDVPDDMIDPVSLKLDEIERHLERLGREFESKLKHDTHKNRVIDTLHRELQEYKKDVIKKQVKALIMDIIQFVDNSRKLAQHYSVQDASAADPRKLIRLLNGIPSNLEDVMGRQGVSSFTCEDSVFDPTRQRVLRRVETSDPSEDKTIAQRLHPGYEWDGDMIRPELVSVYVHREVRVEEVRDSDE</sequence>
<dbReference type="GO" id="GO:0000774">
    <property type="term" value="F:adenyl-nucleotide exchange factor activity"/>
    <property type="evidence" value="ECO:0007669"/>
    <property type="project" value="InterPro"/>
</dbReference>
<dbReference type="InterPro" id="IPR009012">
    <property type="entry name" value="GrpE_head"/>
</dbReference>
<dbReference type="InterPro" id="IPR000740">
    <property type="entry name" value="GrpE"/>
</dbReference>
<dbReference type="GO" id="GO:0051087">
    <property type="term" value="F:protein-folding chaperone binding"/>
    <property type="evidence" value="ECO:0007669"/>
    <property type="project" value="InterPro"/>
</dbReference>
<reference evidence="4" key="2">
    <citation type="submission" date="2019-01" db="EMBL/GenBank/DDBJ databases">
        <title>Genome sequence of Desulfonema ishimotonii strain Tokyo 01.</title>
        <authorList>
            <person name="Fukui M."/>
        </authorList>
    </citation>
    <scope>NUCLEOTIDE SEQUENCE [LARGE SCALE GENOMIC DNA]</scope>
    <source>
        <strain evidence="4">Tokyo 01</strain>
    </source>
</reference>
<proteinExistence type="predicted"/>
<keyword evidence="1" id="KW-0143">Chaperone</keyword>
<reference evidence="4" key="1">
    <citation type="submission" date="2017-11" db="EMBL/GenBank/DDBJ databases">
        <authorList>
            <person name="Watanabe M."/>
            <person name="Kojima H."/>
        </authorList>
    </citation>
    <scope>NUCLEOTIDE SEQUENCE [LARGE SCALE GENOMIC DNA]</scope>
    <source>
        <strain evidence="4">Tokyo 01</strain>
    </source>
</reference>
<evidence type="ECO:0000313" key="4">
    <source>
        <dbReference type="Proteomes" id="UP000288096"/>
    </source>
</evidence>
<dbReference type="Pfam" id="PF01025">
    <property type="entry name" value="GrpE"/>
    <property type="match status" value="1"/>
</dbReference>
<dbReference type="SUPFAM" id="SSF51064">
    <property type="entry name" value="Head domain of nucleotide exchange factor GrpE"/>
    <property type="match status" value="1"/>
</dbReference>
<name>A0A401FYM3_9BACT</name>
<organism evidence="3 4">
    <name type="scientific">Desulfonema ishimotonii</name>
    <dbReference type="NCBI Taxonomy" id="45657"/>
    <lineage>
        <taxon>Bacteria</taxon>
        <taxon>Pseudomonadati</taxon>
        <taxon>Thermodesulfobacteriota</taxon>
        <taxon>Desulfobacteria</taxon>
        <taxon>Desulfobacterales</taxon>
        <taxon>Desulfococcaceae</taxon>
        <taxon>Desulfonema</taxon>
    </lineage>
</organism>
<evidence type="ECO:0000256" key="1">
    <source>
        <dbReference type="ARBA" id="ARBA00023186"/>
    </source>
</evidence>
<dbReference type="Gene3D" id="2.30.22.10">
    <property type="entry name" value="Head domain of nucleotide exchange factor GrpE"/>
    <property type="match status" value="1"/>
</dbReference>
<comment type="caution">
    <text evidence="3">The sequence shown here is derived from an EMBL/GenBank/DDBJ whole genome shotgun (WGS) entry which is preliminary data.</text>
</comment>
<gene>
    <name evidence="3" type="ORF">DENIS_3031</name>
</gene>
<dbReference type="EMBL" id="BEXT01000001">
    <property type="protein sequence ID" value="GBC62068.1"/>
    <property type="molecule type" value="Genomic_DNA"/>
</dbReference>
<dbReference type="OrthoDB" id="5422617at2"/>
<feature type="region of interest" description="Disordered" evidence="2">
    <location>
        <begin position="40"/>
        <end position="76"/>
    </location>
</feature>
<dbReference type="GO" id="GO:0006457">
    <property type="term" value="P:protein folding"/>
    <property type="evidence" value="ECO:0007669"/>
    <property type="project" value="InterPro"/>
</dbReference>
<accession>A0A401FYM3</accession>
<dbReference type="GO" id="GO:0042803">
    <property type="term" value="F:protein homodimerization activity"/>
    <property type="evidence" value="ECO:0007669"/>
    <property type="project" value="InterPro"/>
</dbReference>
<protein>
    <submittedName>
        <fullName evidence="3">Nucleotide exchange factor GrpE</fullName>
    </submittedName>
</protein>
<evidence type="ECO:0000256" key="2">
    <source>
        <dbReference type="SAM" id="MobiDB-lite"/>
    </source>
</evidence>
<feature type="region of interest" description="Disordered" evidence="2">
    <location>
        <begin position="1"/>
        <end position="23"/>
    </location>
</feature>
<dbReference type="Proteomes" id="UP000288096">
    <property type="component" value="Unassembled WGS sequence"/>
</dbReference>
<keyword evidence="4" id="KW-1185">Reference proteome</keyword>
<dbReference type="AlphaFoldDB" id="A0A401FYM3"/>